<dbReference type="PANTHER" id="PTHR30489">
    <property type="entry name" value="LIPOPROTEIN-RELEASING SYSTEM TRANSMEMBRANE PROTEIN LOLE"/>
    <property type="match status" value="1"/>
</dbReference>
<keyword evidence="3" id="KW-1003">Cell membrane</keyword>
<feature type="domain" description="ABC3 transporter permease C-terminal" evidence="8">
    <location>
        <begin position="301"/>
        <end position="434"/>
    </location>
</feature>
<dbReference type="InterPro" id="IPR051447">
    <property type="entry name" value="Lipoprotein-release_system"/>
</dbReference>
<dbReference type="InterPro" id="IPR003838">
    <property type="entry name" value="ABC3_permease_C"/>
</dbReference>
<comment type="subcellular location">
    <subcellularLocation>
        <location evidence="1">Cell membrane</location>
        <topology evidence="1">Multi-pass membrane protein</topology>
    </subcellularLocation>
</comment>
<evidence type="ECO:0000256" key="7">
    <source>
        <dbReference type="SAM" id="Phobius"/>
    </source>
</evidence>
<keyword evidence="5 7" id="KW-1133">Transmembrane helix</keyword>
<sequence>MTAVTDAKAPSGKTAAPVASAPGRATRAFAAYEWMIAGRYLRSRGGEGVISIIAGFSLVGIMLGVATLIIVMSVMNGFRTQLLEKILGVNGHLTIQSMAGPFVDFDPSVAALAKLEGVVSAIPYVEGQVMVSADRASSGALVRGLRGADLMTLEQVSTNIRFGTLEGFDQSGGVAVGSRLANSLGLGLGEKITLVAPRGAVTPFGTAPRIKSYPIVAIFEVGMSEYDSNLVFMPLGEAQPFFNKPDAISAIEIFVDDPDEIGKIRPSVKTVLPGQFFLTDWRERNRTFFSALEVERDLMFIIVSLIILVAALNIISGLTMLVKDKRRDIGILRTMGATRGGIMRVFFITGASIGIVGTILGFIVGLVFCLNIESIRQFVSRLTGTALFDPSLYFLSKLPAEINPSEITSIVAMSLTLTFIATLYPAWRAARLDPVKALNNE</sequence>
<evidence type="ECO:0000256" key="3">
    <source>
        <dbReference type="ARBA" id="ARBA00022475"/>
    </source>
</evidence>
<organism evidence="10">
    <name type="scientific">hydrothermal vent metagenome</name>
    <dbReference type="NCBI Taxonomy" id="652676"/>
    <lineage>
        <taxon>unclassified sequences</taxon>
        <taxon>metagenomes</taxon>
        <taxon>ecological metagenomes</taxon>
    </lineage>
</organism>
<dbReference type="Pfam" id="PF02687">
    <property type="entry name" value="FtsX"/>
    <property type="match status" value="1"/>
</dbReference>
<dbReference type="GO" id="GO:0044874">
    <property type="term" value="P:lipoprotein localization to outer membrane"/>
    <property type="evidence" value="ECO:0007669"/>
    <property type="project" value="TreeGrafter"/>
</dbReference>
<feature type="transmembrane region" description="Helical" evidence="7">
    <location>
        <begin position="342"/>
        <end position="371"/>
    </location>
</feature>
<keyword evidence="10" id="KW-0449">Lipoprotein</keyword>
<evidence type="ECO:0000256" key="5">
    <source>
        <dbReference type="ARBA" id="ARBA00022989"/>
    </source>
</evidence>
<feature type="domain" description="MacB-like periplasmic core" evidence="9">
    <location>
        <begin position="57"/>
        <end position="268"/>
    </location>
</feature>
<dbReference type="InterPro" id="IPR011925">
    <property type="entry name" value="LolCE_TM"/>
</dbReference>
<protein>
    <submittedName>
        <fullName evidence="10">Lipoprotein releasing system transmembrane protein LolC/LolE</fullName>
    </submittedName>
</protein>
<feature type="transmembrane region" description="Helical" evidence="7">
    <location>
        <begin position="298"/>
        <end position="322"/>
    </location>
</feature>
<keyword evidence="2" id="KW-0813">Transport</keyword>
<keyword evidence="6 7" id="KW-0472">Membrane</keyword>
<evidence type="ECO:0000256" key="6">
    <source>
        <dbReference type="ARBA" id="ARBA00023136"/>
    </source>
</evidence>
<evidence type="ECO:0000313" key="10">
    <source>
        <dbReference type="EMBL" id="VAW13854.1"/>
    </source>
</evidence>
<feature type="transmembrane region" description="Helical" evidence="7">
    <location>
        <begin position="407"/>
        <end position="427"/>
    </location>
</feature>
<dbReference type="Pfam" id="PF12704">
    <property type="entry name" value="MacB_PCD"/>
    <property type="match status" value="1"/>
</dbReference>
<evidence type="ECO:0000256" key="1">
    <source>
        <dbReference type="ARBA" id="ARBA00004651"/>
    </source>
</evidence>
<dbReference type="NCBIfam" id="TIGR02212">
    <property type="entry name" value="lolCE"/>
    <property type="match status" value="1"/>
</dbReference>
<proteinExistence type="predicted"/>
<dbReference type="GO" id="GO:0042953">
    <property type="term" value="P:lipoprotein transport"/>
    <property type="evidence" value="ECO:0007669"/>
    <property type="project" value="InterPro"/>
</dbReference>
<dbReference type="EMBL" id="UOEM01000066">
    <property type="protein sequence ID" value="VAW13854.1"/>
    <property type="molecule type" value="Genomic_DNA"/>
</dbReference>
<reference evidence="10" key="1">
    <citation type="submission" date="2018-06" db="EMBL/GenBank/DDBJ databases">
        <authorList>
            <person name="Zhirakovskaya E."/>
        </authorList>
    </citation>
    <scope>NUCLEOTIDE SEQUENCE</scope>
</reference>
<accession>A0A3B0TZ89</accession>
<evidence type="ECO:0000256" key="2">
    <source>
        <dbReference type="ARBA" id="ARBA00022448"/>
    </source>
</evidence>
<feature type="transmembrane region" description="Helical" evidence="7">
    <location>
        <begin position="49"/>
        <end position="75"/>
    </location>
</feature>
<dbReference type="InterPro" id="IPR025857">
    <property type="entry name" value="MacB_PCD"/>
</dbReference>
<name>A0A3B0TZ89_9ZZZZ</name>
<evidence type="ECO:0000259" key="9">
    <source>
        <dbReference type="Pfam" id="PF12704"/>
    </source>
</evidence>
<dbReference type="PANTHER" id="PTHR30489:SF0">
    <property type="entry name" value="LIPOPROTEIN-RELEASING SYSTEM TRANSMEMBRANE PROTEIN LOLE"/>
    <property type="match status" value="1"/>
</dbReference>
<evidence type="ECO:0000259" key="8">
    <source>
        <dbReference type="Pfam" id="PF02687"/>
    </source>
</evidence>
<dbReference type="AlphaFoldDB" id="A0A3B0TZ89"/>
<evidence type="ECO:0000256" key="4">
    <source>
        <dbReference type="ARBA" id="ARBA00022692"/>
    </source>
</evidence>
<dbReference type="GO" id="GO:0098797">
    <property type="term" value="C:plasma membrane protein complex"/>
    <property type="evidence" value="ECO:0007669"/>
    <property type="project" value="TreeGrafter"/>
</dbReference>
<keyword evidence="4 7" id="KW-0812">Transmembrane</keyword>
<gene>
    <name evidence="10" type="ORF">MNBD_ALPHA09-664</name>
</gene>